<feature type="region of interest" description="Disordered" evidence="6">
    <location>
        <begin position="458"/>
        <end position="496"/>
    </location>
</feature>
<dbReference type="InterPro" id="IPR027640">
    <property type="entry name" value="Kinesin-like_fam"/>
</dbReference>
<dbReference type="Proteomes" id="UP001527925">
    <property type="component" value="Unassembled WGS sequence"/>
</dbReference>
<feature type="coiled-coil region" evidence="5">
    <location>
        <begin position="718"/>
        <end position="745"/>
    </location>
</feature>
<dbReference type="InterPro" id="IPR027417">
    <property type="entry name" value="P-loop_NTPase"/>
</dbReference>
<feature type="region of interest" description="Disordered" evidence="6">
    <location>
        <begin position="821"/>
        <end position="905"/>
    </location>
</feature>
<reference evidence="8 9" key="1">
    <citation type="submission" date="2023-09" db="EMBL/GenBank/DDBJ databases">
        <title>Pangenome analysis of Batrachochytrium dendrobatidis and related Chytrids.</title>
        <authorList>
            <person name="Yacoub M.N."/>
            <person name="Stajich J.E."/>
            <person name="James T.Y."/>
        </authorList>
    </citation>
    <scope>NUCLEOTIDE SEQUENCE [LARGE SCALE GENOMIC DNA]</scope>
    <source>
        <strain evidence="8 9">JEL0888</strain>
    </source>
</reference>
<dbReference type="Pfam" id="PF23735">
    <property type="entry name" value="KIF9"/>
    <property type="match status" value="1"/>
</dbReference>
<dbReference type="PANTHER" id="PTHR47968:SF67">
    <property type="entry name" value="KINESIN MOTOR DOMAIN-CONTAINING PROTEIN"/>
    <property type="match status" value="1"/>
</dbReference>
<keyword evidence="5" id="KW-0175">Coiled coil</keyword>
<keyword evidence="2 3" id="KW-0067">ATP-binding</keyword>
<protein>
    <recommendedName>
        <fullName evidence="4">Kinesin-like protein</fullName>
    </recommendedName>
</protein>
<organism evidence="8 9">
    <name type="scientific">Polyrhizophydium stewartii</name>
    <dbReference type="NCBI Taxonomy" id="2732419"/>
    <lineage>
        <taxon>Eukaryota</taxon>
        <taxon>Fungi</taxon>
        <taxon>Fungi incertae sedis</taxon>
        <taxon>Chytridiomycota</taxon>
        <taxon>Chytridiomycota incertae sedis</taxon>
        <taxon>Chytridiomycetes</taxon>
        <taxon>Rhizophydiales</taxon>
        <taxon>Rhizophydiales incertae sedis</taxon>
        <taxon>Polyrhizophydium</taxon>
    </lineage>
</organism>
<evidence type="ECO:0000256" key="1">
    <source>
        <dbReference type="ARBA" id="ARBA00022741"/>
    </source>
</evidence>
<evidence type="ECO:0000313" key="8">
    <source>
        <dbReference type="EMBL" id="KAL2914503.1"/>
    </source>
</evidence>
<dbReference type="InterPro" id="IPR001752">
    <property type="entry name" value="Kinesin_motor_dom"/>
</dbReference>
<dbReference type="Gene3D" id="3.40.850.10">
    <property type="entry name" value="Kinesin motor domain"/>
    <property type="match status" value="1"/>
</dbReference>
<dbReference type="Pfam" id="PF00225">
    <property type="entry name" value="Kinesin"/>
    <property type="match status" value="1"/>
</dbReference>
<evidence type="ECO:0000256" key="6">
    <source>
        <dbReference type="SAM" id="MobiDB-lite"/>
    </source>
</evidence>
<keyword evidence="3 4" id="KW-0505">Motor protein</keyword>
<keyword evidence="1 3" id="KW-0547">Nucleotide-binding</keyword>
<dbReference type="SMART" id="SM00129">
    <property type="entry name" value="KISc"/>
    <property type="match status" value="1"/>
</dbReference>
<evidence type="ECO:0000256" key="4">
    <source>
        <dbReference type="RuleBase" id="RU000394"/>
    </source>
</evidence>
<accession>A0ABR4N4U4</accession>
<dbReference type="InterPro" id="IPR056524">
    <property type="entry name" value="KIF6/9_C"/>
</dbReference>
<keyword evidence="9" id="KW-1185">Reference proteome</keyword>
<dbReference type="EMBL" id="JADGIZ020000033">
    <property type="protein sequence ID" value="KAL2914503.1"/>
    <property type="molecule type" value="Genomic_DNA"/>
</dbReference>
<keyword evidence="4" id="KW-0493">Microtubule</keyword>
<comment type="similarity">
    <text evidence="3 4">Belongs to the TRAFAC class myosin-kinesin ATPase superfamily. Kinesin family.</text>
</comment>
<dbReference type="InterPro" id="IPR036961">
    <property type="entry name" value="Kinesin_motor_dom_sf"/>
</dbReference>
<dbReference type="InterPro" id="IPR019821">
    <property type="entry name" value="Kinesin_motor_CS"/>
</dbReference>
<sequence>MRPADHDASTIRIYARVRPRRPNSKLVATPGRYWTAAPAVPDGDPDSPDSHPRIGFHVPRDEHAGLVNNQRDSYEFKFDRVFDVDASQEEVFDVVAKPVIQSSLEGYNGTIFAYGQTGSGKTFTITGGAERYADRGLIPRTLQFLFKEAERTPGVQYSFHISYLEIYNEVGYDLLDSSRDAKRLEDLPKVTLQEDADEMIHLRNLGVVQAANVEEALNLLFVGDTNRMIAETPSNPSSSRSHCVFIIGITSRRSGEDVIRRSKLHLVDLAGSERVSRTGIDGTLLKEAKYINLSLHYLEQVIVALHEQALGKRSHIPYRNSMMTSVLRDSLGGNCKTTMIATVAVEDQLIDESISTCRFAQRVALISNKATLNEELDPQLVIARLKREIARLRAELALARGESGQESSEDLPEYEKERVKQAVDDFLADSSLDAGIIMADFRKIQFAFRVLKTYLSDSRQNGGPAASATMQPTGKSELAPSASRAITDEQDSSARSMTIDTHGLTRDQLEQFEKLKLLVAHRDNEINILVGMIAQLKAQGGPRRDDSLLPAGTSPARHRHHNSTSQLEDQSKETSMMNAHSAPAASSIPPYDSSTSLVSTVQTAEPTITVKSLERMTVSKPNLAASIPSFTTEKARAFEIFRRGYPSSEWIDGQKSLLKAKYSQAKTLGEAANQLRAEIKALKERLAAPAAVSLHLGADQQQDAEAARIALSDRVAKYKQAYQTLKDLKLEIEHLQHLLEQARHRLTRDFEHWYINVYVAAADQDVPSSMAPSSPAPPKAPLAAATHHDSSTDLSRTASDSAFLTAPAAGAAALRQTVRALDPPAPPQPQPQQQQQRWRDPSPARASPLMRPTRDDAPESMPVYALEREAVYGTTSRPPSSRGGDGSGAAQPTSSLRPLSRQAADPVHDDIAAFYHARRGVAAKLAAGSPSPTPGSMQAPSQSSAWPARLSRPPSATGYAAGHQPPQ</sequence>
<evidence type="ECO:0000256" key="5">
    <source>
        <dbReference type="SAM" id="Coils"/>
    </source>
</evidence>
<feature type="compositionally biased region" description="Polar residues" evidence="6">
    <location>
        <begin position="563"/>
        <end position="578"/>
    </location>
</feature>
<dbReference type="PROSITE" id="PS00411">
    <property type="entry name" value="KINESIN_MOTOR_1"/>
    <property type="match status" value="1"/>
</dbReference>
<name>A0ABR4N4U4_9FUNG</name>
<dbReference type="PRINTS" id="PR00380">
    <property type="entry name" value="KINESINHEAVY"/>
</dbReference>
<comment type="caution">
    <text evidence="8">The sequence shown here is derived from an EMBL/GenBank/DDBJ whole genome shotgun (WGS) entry which is preliminary data.</text>
</comment>
<evidence type="ECO:0000313" key="9">
    <source>
        <dbReference type="Proteomes" id="UP001527925"/>
    </source>
</evidence>
<feature type="region of interest" description="Disordered" evidence="6">
    <location>
        <begin position="925"/>
        <end position="967"/>
    </location>
</feature>
<feature type="region of interest" description="Disordered" evidence="6">
    <location>
        <begin position="540"/>
        <end position="593"/>
    </location>
</feature>
<feature type="compositionally biased region" description="Polar residues" evidence="6">
    <location>
        <begin position="934"/>
        <end position="945"/>
    </location>
</feature>
<dbReference type="PROSITE" id="PS50067">
    <property type="entry name" value="KINESIN_MOTOR_2"/>
    <property type="match status" value="1"/>
</dbReference>
<evidence type="ECO:0000259" key="7">
    <source>
        <dbReference type="PROSITE" id="PS50067"/>
    </source>
</evidence>
<feature type="binding site" evidence="3">
    <location>
        <begin position="115"/>
        <end position="122"/>
    </location>
    <ligand>
        <name>ATP</name>
        <dbReference type="ChEBI" id="CHEBI:30616"/>
    </ligand>
</feature>
<feature type="domain" description="Kinesin motor" evidence="7">
    <location>
        <begin position="10"/>
        <end position="366"/>
    </location>
</feature>
<gene>
    <name evidence="8" type="ORF">HK105_206070</name>
</gene>
<evidence type="ECO:0000256" key="3">
    <source>
        <dbReference type="PROSITE-ProRule" id="PRU00283"/>
    </source>
</evidence>
<evidence type="ECO:0000256" key="2">
    <source>
        <dbReference type="ARBA" id="ARBA00022840"/>
    </source>
</evidence>
<feature type="compositionally biased region" description="Low complexity" evidence="6">
    <location>
        <begin position="581"/>
        <end position="593"/>
    </location>
</feature>
<proteinExistence type="inferred from homology"/>
<dbReference type="PANTHER" id="PTHR47968">
    <property type="entry name" value="CENTROMERE PROTEIN E"/>
    <property type="match status" value="1"/>
</dbReference>
<feature type="region of interest" description="Disordered" evidence="6">
    <location>
        <begin position="766"/>
        <end position="797"/>
    </location>
</feature>
<dbReference type="SUPFAM" id="SSF52540">
    <property type="entry name" value="P-loop containing nucleoside triphosphate hydrolases"/>
    <property type="match status" value="1"/>
</dbReference>